<name>A0A8H7PVQ3_MORIS</name>
<evidence type="ECO:0000313" key="2">
    <source>
        <dbReference type="EMBL" id="KAG2180076.1"/>
    </source>
</evidence>
<dbReference type="Proteomes" id="UP000654370">
    <property type="component" value="Unassembled WGS sequence"/>
</dbReference>
<proteinExistence type="predicted"/>
<evidence type="ECO:0000256" key="1">
    <source>
        <dbReference type="SAM" id="MobiDB-lite"/>
    </source>
</evidence>
<protein>
    <submittedName>
        <fullName evidence="2">Uncharacterized protein</fullName>
    </submittedName>
</protein>
<keyword evidence="3" id="KW-1185">Reference proteome</keyword>
<reference evidence="2" key="1">
    <citation type="submission" date="2020-12" db="EMBL/GenBank/DDBJ databases">
        <title>Metabolic potential, ecology and presence of endohyphal bacteria is reflected in genomic diversity of Mucoromycotina.</title>
        <authorList>
            <person name="Muszewska A."/>
            <person name="Okrasinska A."/>
            <person name="Steczkiewicz K."/>
            <person name="Drgas O."/>
            <person name="Orlowska M."/>
            <person name="Perlinska-Lenart U."/>
            <person name="Aleksandrzak-Piekarczyk T."/>
            <person name="Szatraj K."/>
            <person name="Zielenkiewicz U."/>
            <person name="Pilsyk S."/>
            <person name="Malc E."/>
            <person name="Mieczkowski P."/>
            <person name="Kruszewska J.S."/>
            <person name="Biernat P."/>
            <person name="Pawlowska J."/>
        </authorList>
    </citation>
    <scope>NUCLEOTIDE SEQUENCE</scope>
    <source>
        <strain evidence="2">WA0000067209</strain>
    </source>
</reference>
<dbReference type="EMBL" id="JAEPQZ010000006">
    <property type="protein sequence ID" value="KAG2180076.1"/>
    <property type="molecule type" value="Genomic_DNA"/>
</dbReference>
<sequence length="419" mass="47778">MDPTPSTSPNLLEDNLASRQADAIEAGSILISLANSHKPSKDHQELEAAAIAMESMSKHHRNHSVGSLYSQPMHNNEHKKRPSSSSMSIHNLLSEDRPSASSSTQPESPDITPMQEMSSYRASGFSGRKPRGHYQTSPPATYKRPMDNDNYPMPNKRSSISNNVDHSMPPRYAPVPEYDHPDTHNTTYQNGRAVYRNSQDDPYRTRKDHRFNYDAYHYDHMTQASNSSQQRQFNNHIGAPPRSRKSSMSAANHTQKYYIMKQSPKVKRNAMHAYISYTIYMDITRRASLKNQMISDDQIDRGHHFQHPQNSPTPTAIYNHGPDRNRKYAQPSYNRSPAPRNEVTNGNGDDSEYGNGRRRGSMTFTNMYPSPHPHEHYSEPAQPQSHYRSPALEPSYLPQELLAQPLTAYLRERNNGQPH</sequence>
<dbReference type="OrthoDB" id="2290708at2759"/>
<comment type="caution">
    <text evidence="2">The sequence shown here is derived from an EMBL/GenBank/DDBJ whole genome shotgun (WGS) entry which is preliminary data.</text>
</comment>
<feature type="region of interest" description="Disordered" evidence="1">
    <location>
        <begin position="301"/>
        <end position="399"/>
    </location>
</feature>
<feature type="compositionally biased region" description="Polar residues" evidence="1">
    <location>
        <begin position="64"/>
        <end position="74"/>
    </location>
</feature>
<feature type="region of interest" description="Disordered" evidence="1">
    <location>
        <begin position="35"/>
        <end position="148"/>
    </location>
</feature>
<feature type="compositionally biased region" description="Polar residues" evidence="1">
    <location>
        <begin position="225"/>
        <end position="235"/>
    </location>
</feature>
<feature type="region of interest" description="Disordered" evidence="1">
    <location>
        <begin position="225"/>
        <end position="251"/>
    </location>
</feature>
<gene>
    <name evidence="2" type="ORF">INT43_003863</name>
</gene>
<accession>A0A8H7PVQ3</accession>
<dbReference type="AlphaFoldDB" id="A0A8H7PVQ3"/>
<organism evidence="2 3">
    <name type="scientific">Mortierella isabellina</name>
    <name type="common">Filamentous fungus</name>
    <name type="synonym">Umbelopsis isabellina</name>
    <dbReference type="NCBI Taxonomy" id="91625"/>
    <lineage>
        <taxon>Eukaryota</taxon>
        <taxon>Fungi</taxon>
        <taxon>Fungi incertae sedis</taxon>
        <taxon>Mucoromycota</taxon>
        <taxon>Mucoromycotina</taxon>
        <taxon>Umbelopsidomycetes</taxon>
        <taxon>Umbelopsidales</taxon>
        <taxon>Umbelopsidaceae</taxon>
        <taxon>Umbelopsis</taxon>
    </lineage>
</organism>
<evidence type="ECO:0000313" key="3">
    <source>
        <dbReference type="Proteomes" id="UP000654370"/>
    </source>
</evidence>
<feature type="compositionally biased region" description="Polar residues" evidence="1">
    <location>
        <begin position="307"/>
        <end position="316"/>
    </location>
</feature>